<evidence type="ECO:0000313" key="1">
    <source>
        <dbReference type="EMBL" id="THE35394.1"/>
    </source>
</evidence>
<gene>
    <name evidence="1" type="ORF">DJ535_19175</name>
</gene>
<accession>A0ABY2PRM7</accession>
<name>A0ABY2PRM7_9ENTR</name>
<evidence type="ECO:0000313" key="2">
    <source>
        <dbReference type="Proteomes" id="UP000306790"/>
    </source>
</evidence>
<comment type="caution">
    <text evidence="1">The sequence shown here is derived from an EMBL/GenBank/DDBJ whole genome shotgun (WGS) entry which is preliminary data.</text>
</comment>
<dbReference type="Proteomes" id="UP000306790">
    <property type="component" value="Unassembled WGS sequence"/>
</dbReference>
<dbReference type="EMBL" id="QFVP01000013">
    <property type="protein sequence ID" value="THE35394.1"/>
    <property type="molecule type" value="Genomic_DNA"/>
</dbReference>
<protein>
    <submittedName>
        <fullName evidence="1">Uncharacterized protein</fullName>
    </submittedName>
</protein>
<proteinExistence type="predicted"/>
<reference evidence="1 2" key="1">
    <citation type="submission" date="2018-05" db="EMBL/GenBank/DDBJ databases">
        <title>Isolation and genomic analyses of lactose-positive bacteria from faecal samples of preterm neonates.</title>
        <authorList>
            <person name="Chen Y."/>
            <person name="Brook T.C."/>
            <person name="O'Neill I."/>
            <person name="Soe C.Z."/>
            <person name="Hall L.J."/>
            <person name="Hoyles L."/>
        </authorList>
    </citation>
    <scope>NUCLEOTIDE SEQUENCE [LARGE SCALE GENOMIC DNA]</scope>
    <source>
        <strain evidence="1 2">P080C CL</strain>
    </source>
</reference>
<sequence length="76" mass="8647">MRQKRDTQSFASVCKALCSSSLSLSLPFLQDILNQCETEWCNHHFFSVTIILPGERLRMSVFHLCTRLCTNLAIVG</sequence>
<organism evidence="1 2">
    <name type="scientific">Citrobacter murliniae</name>
    <dbReference type="NCBI Taxonomy" id="67829"/>
    <lineage>
        <taxon>Bacteria</taxon>
        <taxon>Pseudomonadati</taxon>
        <taxon>Pseudomonadota</taxon>
        <taxon>Gammaproteobacteria</taxon>
        <taxon>Enterobacterales</taxon>
        <taxon>Enterobacteriaceae</taxon>
        <taxon>Citrobacter</taxon>
        <taxon>Citrobacter freundii complex</taxon>
    </lineage>
</organism>
<keyword evidence="2" id="KW-1185">Reference proteome</keyword>